<dbReference type="RefSeq" id="WP_216570310.1">
    <property type="nucleotide sequence ID" value="NZ_JAHLOQ010000026.1"/>
</dbReference>
<evidence type="ECO:0000313" key="1">
    <source>
        <dbReference type="EMBL" id="MBU5336706.1"/>
    </source>
</evidence>
<protein>
    <submittedName>
        <fullName evidence="1">DUF116 domain-containing protein</fullName>
    </submittedName>
</protein>
<dbReference type="EMBL" id="JAHLOQ010000026">
    <property type="protein sequence ID" value="MBU5336706.1"/>
    <property type="molecule type" value="Genomic_DNA"/>
</dbReference>
<accession>A0ABS6DZN5</accession>
<gene>
    <name evidence="1" type="ORF">KQI20_09675</name>
</gene>
<proteinExistence type="predicted"/>
<sequence>MITYNLNIDGKTYDDYYSTLKQLGKMIIDKDYNKSKKYIDDFKVYIQNFEKLRDDKYYFIEIMLIGVLFDEYIDYTPNYKPYLSFFYNFLNKKRNSKFKSQIDIIRGKINTSLYSIKNDKSNYKTKFTNYSLDDFYRLIKWLDATYDFKDEVVRLKIWYEFLKTKSKDYVSFFFDFTLNHVEYIKKLGDENLLIYLPNLENYLNTYKQDHYNKEDIIYCGKGFIQYYFNMIFSEVMNDIFRDDFLNTDKKVVFLPACMTQDKTPCKCSNTSYGGRCNFCSSNCNVNRISKLGQKYNFKVYIIEHETTLSSLDINKNIGIVGIACALNLIAGGFKALRLGFIPQCVVLDYCGCSNHWLDKKHMTSINENRLLKIILNN</sequence>
<dbReference type="PANTHER" id="PTHR43801:SF1">
    <property type="entry name" value="POLYPRENYL SYNTHETASE"/>
    <property type="match status" value="1"/>
</dbReference>
<evidence type="ECO:0000313" key="2">
    <source>
        <dbReference type="Proteomes" id="UP001196301"/>
    </source>
</evidence>
<dbReference type="Proteomes" id="UP001196301">
    <property type="component" value="Unassembled WGS sequence"/>
</dbReference>
<organism evidence="1 2">
    <name type="scientific">Intestinibacter bartlettii</name>
    <dbReference type="NCBI Taxonomy" id="261299"/>
    <lineage>
        <taxon>Bacteria</taxon>
        <taxon>Bacillati</taxon>
        <taxon>Bacillota</taxon>
        <taxon>Clostridia</taxon>
        <taxon>Peptostreptococcales</taxon>
        <taxon>Peptostreptococcaceae</taxon>
        <taxon>Intestinibacter</taxon>
    </lineage>
</organism>
<dbReference type="Pfam" id="PF01976">
    <property type="entry name" value="DUF116"/>
    <property type="match status" value="1"/>
</dbReference>
<keyword evidence="2" id="KW-1185">Reference proteome</keyword>
<dbReference type="InterPro" id="IPR002829">
    <property type="entry name" value="DUF116"/>
</dbReference>
<reference evidence="1 2" key="1">
    <citation type="submission" date="2021-06" db="EMBL/GenBank/DDBJ databases">
        <authorList>
            <person name="Sun Q."/>
            <person name="Li D."/>
        </authorList>
    </citation>
    <scope>NUCLEOTIDE SEQUENCE [LARGE SCALE GENOMIC DNA]</scope>
    <source>
        <strain evidence="1 2">N19</strain>
    </source>
</reference>
<name>A0ABS6DZN5_9FIRM</name>
<dbReference type="PANTHER" id="PTHR43801">
    <property type="entry name" value="NUCLEOTIDE-BINDING PROTEIN-RELATED"/>
    <property type="match status" value="1"/>
</dbReference>
<comment type="caution">
    <text evidence="1">The sequence shown here is derived from an EMBL/GenBank/DDBJ whole genome shotgun (WGS) entry which is preliminary data.</text>
</comment>